<dbReference type="SUPFAM" id="SSF143517">
    <property type="entry name" value="TRCF domain-like"/>
    <property type="match status" value="1"/>
</dbReference>
<evidence type="ECO:0000256" key="1">
    <source>
        <dbReference type="ARBA" id="ARBA00022490"/>
    </source>
</evidence>
<dbReference type="GO" id="GO:0000716">
    <property type="term" value="P:transcription-coupled nucleotide-excision repair, DNA damage recognition"/>
    <property type="evidence" value="ECO:0007669"/>
    <property type="project" value="UniProtKB-UniRule"/>
</dbReference>
<gene>
    <name evidence="9" type="primary">mfd</name>
    <name evidence="12" type="ORF">A3K49_04530</name>
</gene>
<keyword evidence="5" id="KW-0347">Helicase</keyword>
<dbReference type="Gene3D" id="2.40.10.170">
    <property type="match status" value="1"/>
</dbReference>
<dbReference type="InterPro" id="IPR027417">
    <property type="entry name" value="P-loop_NTPase"/>
</dbReference>
<comment type="caution">
    <text evidence="12">The sequence shown here is derived from an EMBL/GenBank/DDBJ whole genome shotgun (WGS) entry which is preliminary data.</text>
</comment>
<comment type="similarity">
    <text evidence="9">In the N-terminal section; belongs to the UvrB family.</text>
</comment>
<dbReference type="CDD" id="cd17991">
    <property type="entry name" value="DEXHc_TRCF"/>
    <property type="match status" value="1"/>
</dbReference>
<comment type="subcellular location">
    <subcellularLocation>
        <location evidence="9">Cytoplasm</location>
    </subcellularLocation>
</comment>
<dbReference type="Pfam" id="PF03461">
    <property type="entry name" value="TRCF"/>
    <property type="match status" value="1"/>
</dbReference>
<evidence type="ECO:0000256" key="8">
    <source>
        <dbReference type="ARBA" id="ARBA00023204"/>
    </source>
</evidence>
<dbReference type="GO" id="GO:0016787">
    <property type="term" value="F:hydrolase activity"/>
    <property type="evidence" value="ECO:0007669"/>
    <property type="project" value="UniProtKB-KW"/>
</dbReference>
<evidence type="ECO:0000259" key="11">
    <source>
        <dbReference type="PROSITE" id="PS51194"/>
    </source>
</evidence>
<dbReference type="SUPFAM" id="SSF141259">
    <property type="entry name" value="CarD-like"/>
    <property type="match status" value="1"/>
</dbReference>
<dbReference type="NCBIfam" id="TIGR00580">
    <property type="entry name" value="mfd"/>
    <property type="match status" value="1"/>
</dbReference>
<keyword evidence="2 9" id="KW-0547">Nucleotide-binding</keyword>
<dbReference type="SMART" id="SM01058">
    <property type="entry name" value="CarD_TRCF"/>
    <property type="match status" value="1"/>
</dbReference>
<dbReference type="GO" id="GO:0006355">
    <property type="term" value="P:regulation of DNA-templated transcription"/>
    <property type="evidence" value="ECO:0007669"/>
    <property type="project" value="UniProtKB-UniRule"/>
</dbReference>
<comment type="similarity">
    <text evidence="9">In the C-terminal section; belongs to the helicase family. RecG subfamily.</text>
</comment>
<evidence type="ECO:0000256" key="6">
    <source>
        <dbReference type="ARBA" id="ARBA00022840"/>
    </source>
</evidence>
<dbReference type="SMART" id="SM00982">
    <property type="entry name" value="TRCF"/>
    <property type="match status" value="1"/>
</dbReference>
<dbReference type="InterPro" id="IPR004576">
    <property type="entry name" value="Mfd"/>
</dbReference>
<sequence length="987" mass="109102">MLDKVLAAIAGSDLFRRSVARLKKNEKVSLTDLPGGAFAAVSAALAKDFPVVLVVASTVEKAEGLCQEIDLFIGGRTLHFPPPELFGADNFSETAGERLGILNELSRRNLIVVASARAATSNCQPPKSLHPLEVTVGGEIERDGLLKKLVDFGYRRFDIVGERGEFSVRGGIVDVYPVNLERAVRLEFSGDTVESIRYFDPYSQRSTEKLAAVSVLPARESASIPFFKALPSGSLIVLAEKAEASFKELGEAARVELSSFALPGEEGLCQPADSYLDRLALVPGEALLVSRHPHRLREELAGRAIIEGKLSGGFVINGLTVLSDKELFGEHQLARKKPAAAREGVADELLSDLKYGDFVVHENYGIGIYRGMKNMELGGATQEYLLIEFKNADLLYVPPTMIGLVEKYSGGGEAKPRLSRLGSNEWVKTRGRVKKALRDMTRELTVLYAAREKFPGASFPPDDVWQKELEATFPYEETIDQAKAIAAVKKDMEASRPMDRLVCGDVGYGKTEVAIRAAAKAASAGKQVAILAPTTILVEQHFNNFKERFKNLPFVIEMLSRFRSLRDQKAVARGLEFGGVDIVIGTHRLLSKDIKFRDLGLLIVDEEQRFGVAHKEKLKQLKKSVDVLTLSATPIPRTLYFSLAGLREISLITTPPVDRSPIRTYILPYSDDVLREAVVREIDRGGQVYFVHNTIDKIVGLAARLKKLVPSARVAVGHGQMDAKKLEKTMQEFMERKYDVLVCTSIIESGLDITNVNTIVIDNADRFGLSQLYQIRGRVGRSPVRAYAYLFYHPERGLSELALERLKAIQDFTALGSGYKLAMRDLEIRGSGNLLGAEQSGHIYEVGFDLYCELLEEAVREAKGEKVSPPREVEIDLKVEASIPPEYVTDDRQRVALYRRLNMISSLDGVEEIKGEFKDRFGPIPAPLETLLRIMRLKVKALNNEVKSVKEAGNLIKVEWQSGKAKLFKITGKDIISLAEKALTVGN</sequence>
<dbReference type="PROSITE" id="PS51192">
    <property type="entry name" value="HELICASE_ATP_BIND_1"/>
    <property type="match status" value="1"/>
</dbReference>
<dbReference type="Pfam" id="PF02559">
    <property type="entry name" value="CarD_TRCF_RID"/>
    <property type="match status" value="1"/>
</dbReference>
<dbReference type="GO" id="GO:0003678">
    <property type="term" value="F:DNA helicase activity"/>
    <property type="evidence" value="ECO:0007669"/>
    <property type="project" value="TreeGrafter"/>
</dbReference>
<dbReference type="SUPFAM" id="SSF52540">
    <property type="entry name" value="P-loop containing nucleoside triphosphate hydrolases"/>
    <property type="match status" value="3"/>
</dbReference>
<evidence type="ECO:0000256" key="5">
    <source>
        <dbReference type="ARBA" id="ARBA00022806"/>
    </source>
</evidence>
<dbReference type="GO" id="GO:0005524">
    <property type="term" value="F:ATP binding"/>
    <property type="evidence" value="ECO:0007669"/>
    <property type="project" value="UniProtKB-UniRule"/>
</dbReference>
<dbReference type="PROSITE" id="PS51194">
    <property type="entry name" value="HELICASE_CTER"/>
    <property type="match status" value="1"/>
</dbReference>
<dbReference type="Gene3D" id="3.40.50.11180">
    <property type="match status" value="1"/>
</dbReference>
<dbReference type="InterPro" id="IPR003711">
    <property type="entry name" value="CarD-like/TRCF_RID"/>
</dbReference>
<comment type="function">
    <text evidence="9">Couples transcription and DNA repair by recognizing RNA polymerase (RNAP) stalled at DNA lesions. Mediates ATP-dependent release of RNAP and its truncated transcript from the DNA, and recruitment of nucleotide excision repair machinery to the damaged site.</text>
</comment>
<accession>A0A1F4T635</accession>
<dbReference type="InterPro" id="IPR037235">
    <property type="entry name" value="TRCF-like_C_D7"/>
</dbReference>
<feature type="domain" description="Helicase ATP-binding" evidence="10">
    <location>
        <begin position="491"/>
        <end position="652"/>
    </location>
</feature>
<evidence type="ECO:0000256" key="2">
    <source>
        <dbReference type="ARBA" id="ARBA00022741"/>
    </source>
</evidence>
<dbReference type="InterPro" id="IPR047112">
    <property type="entry name" value="RecG/Mfd"/>
</dbReference>
<evidence type="ECO:0000256" key="3">
    <source>
        <dbReference type="ARBA" id="ARBA00022763"/>
    </source>
</evidence>
<dbReference type="PANTHER" id="PTHR47964:SF1">
    <property type="entry name" value="ATP-DEPENDENT DNA HELICASE HOMOLOG RECG, CHLOROPLASTIC"/>
    <property type="match status" value="1"/>
</dbReference>
<dbReference type="EMBL" id="MEUG01000001">
    <property type="protein sequence ID" value="OGC28232.1"/>
    <property type="molecule type" value="Genomic_DNA"/>
</dbReference>
<keyword evidence="8 9" id="KW-0234">DNA repair</keyword>
<organism evidence="12 13">
    <name type="scientific">candidate division WOR-1 bacterium RIFOXYC12_FULL_54_18</name>
    <dbReference type="NCBI Taxonomy" id="1802584"/>
    <lineage>
        <taxon>Bacteria</taxon>
        <taxon>Bacillati</taxon>
        <taxon>Saganbacteria</taxon>
    </lineage>
</organism>
<dbReference type="Pfam" id="PF17757">
    <property type="entry name" value="UvrB_inter"/>
    <property type="match status" value="1"/>
</dbReference>
<dbReference type="PANTHER" id="PTHR47964">
    <property type="entry name" value="ATP-DEPENDENT DNA HELICASE HOMOLOG RECG, CHLOROPLASTIC"/>
    <property type="match status" value="1"/>
</dbReference>
<evidence type="ECO:0000259" key="10">
    <source>
        <dbReference type="PROSITE" id="PS51192"/>
    </source>
</evidence>
<keyword evidence="6 9" id="KW-0067">ATP-binding</keyword>
<dbReference type="Pfam" id="PF00271">
    <property type="entry name" value="Helicase_C"/>
    <property type="match status" value="1"/>
</dbReference>
<dbReference type="Gene3D" id="3.40.50.300">
    <property type="entry name" value="P-loop containing nucleotide triphosphate hydrolases"/>
    <property type="match status" value="2"/>
</dbReference>
<protein>
    <recommendedName>
        <fullName evidence="9">Transcription-repair-coupling factor</fullName>
        <shortName evidence="9">TRCF</shortName>
        <ecNumber evidence="9">3.6.4.-</ecNumber>
    </recommendedName>
</protein>
<keyword evidence="7 9" id="KW-0238">DNA-binding</keyword>
<keyword evidence="4 9" id="KW-0378">Hydrolase</keyword>
<keyword evidence="1 9" id="KW-0963">Cytoplasm</keyword>
<dbReference type="InterPro" id="IPR036101">
    <property type="entry name" value="CarD-like/TRCF_RID_sf"/>
</dbReference>
<evidence type="ECO:0000256" key="9">
    <source>
        <dbReference type="HAMAP-Rule" id="MF_00969"/>
    </source>
</evidence>
<dbReference type="InterPro" id="IPR001650">
    <property type="entry name" value="Helicase_C-like"/>
</dbReference>
<dbReference type="Gene3D" id="3.30.2060.10">
    <property type="entry name" value="Penicillin-binding protein 1b domain"/>
    <property type="match status" value="1"/>
</dbReference>
<dbReference type="GO" id="GO:0003684">
    <property type="term" value="F:damaged DNA binding"/>
    <property type="evidence" value="ECO:0007669"/>
    <property type="project" value="InterPro"/>
</dbReference>
<feature type="domain" description="Helicase C-terminal" evidence="11">
    <location>
        <begin position="673"/>
        <end position="827"/>
    </location>
</feature>
<evidence type="ECO:0000313" key="12">
    <source>
        <dbReference type="EMBL" id="OGC28232.1"/>
    </source>
</evidence>
<dbReference type="EC" id="3.6.4.-" evidence="9"/>
<dbReference type="HAMAP" id="MF_00969">
    <property type="entry name" value="TRCF"/>
    <property type="match status" value="1"/>
</dbReference>
<dbReference type="SMART" id="SM00487">
    <property type="entry name" value="DEXDc"/>
    <property type="match status" value="1"/>
</dbReference>
<dbReference type="InterPro" id="IPR011545">
    <property type="entry name" value="DEAD/DEAH_box_helicase_dom"/>
</dbReference>
<dbReference type="Gene3D" id="3.90.1150.50">
    <property type="entry name" value="Transcription-repair-coupling factor, D7 domain"/>
    <property type="match status" value="1"/>
</dbReference>
<dbReference type="Pfam" id="PF00270">
    <property type="entry name" value="DEAD"/>
    <property type="match status" value="1"/>
</dbReference>
<proteinExistence type="inferred from homology"/>
<dbReference type="Proteomes" id="UP000178602">
    <property type="component" value="Unassembled WGS sequence"/>
</dbReference>
<dbReference type="SMART" id="SM00490">
    <property type="entry name" value="HELICc"/>
    <property type="match status" value="1"/>
</dbReference>
<dbReference type="AlphaFoldDB" id="A0A1F4T635"/>
<dbReference type="InterPro" id="IPR014001">
    <property type="entry name" value="Helicase_ATP-bd"/>
</dbReference>
<evidence type="ECO:0000256" key="7">
    <source>
        <dbReference type="ARBA" id="ARBA00023125"/>
    </source>
</evidence>
<dbReference type="InterPro" id="IPR005118">
    <property type="entry name" value="TRCF_C"/>
</dbReference>
<evidence type="ECO:0000256" key="4">
    <source>
        <dbReference type="ARBA" id="ARBA00022801"/>
    </source>
</evidence>
<dbReference type="InterPro" id="IPR041471">
    <property type="entry name" value="UvrB_inter"/>
</dbReference>
<reference evidence="12 13" key="1">
    <citation type="journal article" date="2016" name="Nat. Commun.">
        <title>Thousands of microbial genomes shed light on interconnected biogeochemical processes in an aquifer system.</title>
        <authorList>
            <person name="Anantharaman K."/>
            <person name="Brown C.T."/>
            <person name="Hug L.A."/>
            <person name="Sharon I."/>
            <person name="Castelle C.J."/>
            <person name="Probst A.J."/>
            <person name="Thomas B.C."/>
            <person name="Singh A."/>
            <person name="Wilkins M.J."/>
            <person name="Karaoz U."/>
            <person name="Brodie E.L."/>
            <person name="Williams K.H."/>
            <person name="Hubbard S.S."/>
            <person name="Banfield J.F."/>
        </authorList>
    </citation>
    <scope>NUCLEOTIDE SEQUENCE [LARGE SCALE GENOMIC DNA]</scope>
</reference>
<name>A0A1F4T635_UNCSA</name>
<evidence type="ECO:0000313" key="13">
    <source>
        <dbReference type="Proteomes" id="UP000178602"/>
    </source>
</evidence>
<keyword evidence="3 9" id="KW-0227">DNA damage</keyword>
<dbReference type="GO" id="GO:0005737">
    <property type="term" value="C:cytoplasm"/>
    <property type="evidence" value="ECO:0007669"/>
    <property type="project" value="UniProtKB-SubCell"/>
</dbReference>